<evidence type="ECO:0000313" key="5">
    <source>
        <dbReference type="EMBL" id="MDN3620603.1"/>
    </source>
</evidence>
<keyword evidence="1" id="KW-0798">TonB box</keyword>
<dbReference type="Proteomes" id="UP001228636">
    <property type="component" value="Unassembled WGS sequence"/>
</dbReference>
<dbReference type="Gene3D" id="2.60.40.1120">
    <property type="entry name" value="Carboxypeptidase-like, regulatory domain"/>
    <property type="match status" value="1"/>
</dbReference>
<dbReference type="Pfam" id="PF07715">
    <property type="entry name" value="Plug"/>
    <property type="match status" value="1"/>
</dbReference>
<evidence type="ECO:0000259" key="4">
    <source>
        <dbReference type="Pfam" id="PF07715"/>
    </source>
</evidence>
<dbReference type="Pfam" id="PF00593">
    <property type="entry name" value="TonB_dep_Rec_b-barrel"/>
    <property type="match status" value="1"/>
</dbReference>
<dbReference type="GO" id="GO:0030246">
    <property type="term" value="F:carbohydrate binding"/>
    <property type="evidence" value="ECO:0007669"/>
    <property type="project" value="InterPro"/>
</dbReference>
<proteinExistence type="inferred from homology"/>
<feature type="domain" description="TonB-dependent receptor-like beta-barrel" evidence="3">
    <location>
        <begin position="464"/>
        <end position="903"/>
    </location>
</feature>
<evidence type="ECO:0000313" key="6">
    <source>
        <dbReference type="Proteomes" id="UP001228636"/>
    </source>
</evidence>
<keyword evidence="5" id="KW-0675">Receptor</keyword>
<dbReference type="InterPro" id="IPR037066">
    <property type="entry name" value="Plug_dom_sf"/>
</dbReference>
<organism evidence="5 6">
    <name type="scientific">Polaribacter sejongensis</name>
    <dbReference type="NCBI Taxonomy" id="985043"/>
    <lineage>
        <taxon>Bacteria</taxon>
        <taxon>Pseudomonadati</taxon>
        <taxon>Bacteroidota</taxon>
        <taxon>Flavobacteriia</taxon>
        <taxon>Flavobacteriales</taxon>
        <taxon>Flavobacteriaceae</taxon>
    </lineage>
</organism>
<evidence type="ECO:0000256" key="1">
    <source>
        <dbReference type="RuleBase" id="RU003357"/>
    </source>
</evidence>
<dbReference type="GO" id="GO:0009279">
    <property type="term" value="C:cell outer membrane"/>
    <property type="evidence" value="ECO:0007669"/>
    <property type="project" value="UniProtKB-SubCell"/>
</dbReference>
<dbReference type="InterPro" id="IPR013784">
    <property type="entry name" value="Carb-bd-like_fold"/>
</dbReference>
<dbReference type="PANTHER" id="PTHR40980:SF5">
    <property type="entry name" value="TONB-DEPENDENT RECEPTOR"/>
    <property type="match status" value="1"/>
</dbReference>
<dbReference type="EMBL" id="JAUFQH010000012">
    <property type="protein sequence ID" value="MDN3620603.1"/>
    <property type="molecule type" value="Genomic_DNA"/>
</dbReference>
<dbReference type="SUPFAM" id="SSF56935">
    <property type="entry name" value="Porins"/>
    <property type="match status" value="1"/>
</dbReference>
<dbReference type="AlphaFoldDB" id="A0AAJ1QYD7"/>
<evidence type="ECO:0000256" key="2">
    <source>
        <dbReference type="SAM" id="SignalP"/>
    </source>
</evidence>
<dbReference type="PANTHER" id="PTHR40980">
    <property type="entry name" value="PLUG DOMAIN-CONTAINING PROTEIN"/>
    <property type="match status" value="1"/>
</dbReference>
<evidence type="ECO:0000259" key="3">
    <source>
        <dbReference type="Pfam" id="PF00593"/>
    </source>
</evidence>
<sequence length="936" mass="104055">MKKFLFITFLAFSQLLVAQSQGTLKGILSDKETNNEPLPFANVLIKGTAMGTTTDFDGNYVLKVPAGTHTVIFSFLGYKTIEKSITIAVGETLTINQILSAEEGVSLEEVVVRSFKSKETVSALLLEQKKAVTIQTKIGAQELSKKGVSDVAVALTKTTGISKEQGSGGIFVRGLGDRYNVTTLNGLPLPSNNASRKNIDLDIFSTDIVGYIGIDKTYNASNYGDFAGANVDIASKNYTGKGFFEVGVGSGINSEAISQSDFYLTDGPNTSGFYKKNYPAFPLNNYNFTTSWDREKTGTPINSSFSIKGGDSYSLGENTKLNIFAVASFDNEFKFKEGVSRGSVNVSGVARRDYTFKSYAYETNATFMGNMVLKHKDHTFKYNGLGVNTSSQKQDEYAGTVDIFDYAPEGGAFVQRQTFERTQLIVHQLLGDHRLSDQFQVNWGGSYNFVDNKVPNRRQVILTPDNWDIPEGPKSFKQTNNESDNHRFYQNLEEEEVAANFATSYKFNKNEDEEYKGKITLGYNGRFKNVKFRATQFNFRILDKSNQPIISNIYNLDDYFNQDNFNAGLFEIKTFRGGLGTTSTNVLLPQTYDGDQTIHAGYVSLEYVFSDKFSGVFGVRGEDINQTISWTTSLDPSGDSSALNIFEILPAISLKYILNDDQNLKFATSKTYTLPQYKERALFQYEDVTQAYIGNPALYASTDYNVDLKWDYFPKSSEIISLGLFGKYIQNPINEATINSASNDISWVNSGDKATAFGAEFEIRKTLFDKEVETDDYTTLKNNLTLGFNASYMKSNQDLDGDKVVKETTERGFPMSVDFTNDESRISGASDLLLNTDVSYFKDFKNNKSLQTTVAYNYFSDRIFALGTEGKGDLIDAGVGTLDLILKGKLSKSFGVSLTAKNLLNPTIERKQETQDVVVSSYKAGMNVKLSFSYNF</sequence>
<feature type="domain" description="TonB-dependent receptor plug" evidence="4">
    <location>
        <begin position="133"/>
        <end position="228"/>
    </location>
</feature>
<comment type="subcellular location">
    <subcellularLocation>
        <location evidence="1">Cell outer membrane</location>
    </subcellularLocation>
</comment>
<name>A0AAJ1QYD7_9FLAO</name>
<dbReference type="InterPro" id="IPR012910">
    <property type="entry name" value="Plug_dom"/>
</dbReference>
<comment type="caution">
    <text evidence="5">The sequence shown here is derived from an EMBL/GenBank/DDBJ whole genome shotgun (WGS) entry which is preliminary data.</text>
</comment>
<reference evidence="5 6" key="1">
    <citation type="journal article" date="2014" name="Int. J. Syst. Evol. Microbiol.">
        <title>Complete genome sequence of Corynebacterium casei LMG S-19264T (=DSM 44701T), isolated from a smear-ripened cheese.</title>
        <authorList>
            <consortium name="US DOE Joint Genome Institute (JGI-PGF)"/>
            <person name="Walter F."/>
            <person name="Albersmeier A."/>
            <person name="Kalinowski J."/>
            <person name="Ruckert C."/>
        </authorList>
    </citation>
    <scope>NUCLEOTIDE SEQUENCE [LARGE SCALE GENOMIC DNA]</scope>
    <source>
        <strain evidence="5 6">CECT 8670</strain>
    </source>
</reference>
<feature type="chain" id="PRO_5042565228" evidence="2">
    <location>
        <begin position="19"/>
        <end position="936"/>
    </location>
</feature>
<dbReference type="RefSeq" id="WP_261972372.1">
    <property type="nucleotide sequence ID" value="NZ_CP103460.1"/>
</dbReference>
<protein>
    <submittedName>
        <fullName evidence="5">TonB-dependent receptor</fullName>
    </submittedName>
</protein>
<keyword evidence="1" id="KW-0472">Membrane</keyword>
<accession>A0AAJ1QYD7</accession>
<dbReference type="InterPro" id="IPR000531">
    <property type="entry name" value="Beta-barrel_TonB"/>
</dbReference>
<dbReference type="Gene3D" id="2.170.130.10">
    <property type="entry name" value="TonB-dependent receptor, plug domain"/>
    <property type="match status" value="1"/>
</dbReference>
<comment type="similarity">
    <text evidence="1">Belongs to the TonB-dependent receptor family.</text>
</comment>
<dbReference type="SUPFAM" id="SSF49452">
    <property type="entry name" value="Starch-binding domain-like"/>
    <property type="match status" value="1"/>
</dbReference>
<gene>
    <name evidence="5" type="ORF">QWY81_14150</name>
</gene>
<dbReference type="Pfam" id="PF13715">
    <property type="entry name" value="CarbopepD_reg_2"/>
    <property type="match status" value="1"/>
</dbReference>
<feature type="signal peptide" evidence="2">
    <location>
        <begin position="1"/>
        <end position="18"/>
    </location>
</feature>
<keyword evidence="2" id="KW-0732">Signal</keyword>